<accession>A0A7X3LQR7</accession>
<evidence type="ECO:0000313" key="2">
    <source>
        <dbReference type="EMBL" id="MXN63363.1"/>
    </source>
</evidence>
<comment type="caution">
    <text evidence="2">The sequence shown here is derived from an EMBL/GenBank/DDBJ whole genome shotgun (WGS) entry which is preliminary data.</text>
</comment>
<reference evidence="2 3" key="1">
    <citation type="submission" date="2019-12" db="EMBL/GenBank/DDBJ databases">
        <authorList>
            <person name="Li M."/>
        </authorList>
    </citation>
    <scope>NUCLEOTIDE SEQUENCE [LARGE SCALE GENOMIC DNA]</scope>
    <source>
        <strain evidence="2 3">GBMRC 2046</strain>
    </source>
</reference>
<dbReference type="InterPro" id="IPR012292">
    <property type="entry name" value="Globin/Proto"/>
</dbReference>
<name>A0A7X3LQR7_9HYPH</name>
<dbReference type="CDD" id="cd01068">
    <property type="entry name" value="globin_sensor"/>
    <property type="match status" value="1"/>
</dbReference>
<dbReference type="RefSeq" id="WP_208999710.1">
    <property type="nucleotide sequence ID" value="NZ_WUMV01000001.1"/>
</dbReference>
<dbReference type="GO" id="GO:0019825">
    <property type="term" value="F:oxygen binding"/>
    <property type="evidence" value="ECO:0007669"/>
    <property type="project" value="InterPro"/>
</dbReference>
<dbReference type="InterPro" id="IPR039379">
    <property type="entry name" value="Protoglobin_sensor_dom"/>
</dbReference>
<dbReference type="AlphaFoldDB" id="A0A7X3LQR7"/>
<evidence type="ECO:0000259" key="1">
    <source>
        <dbReference type="Pfam" id="PF11563"/>
    </source>
</evidence>
<feature type="domain" description="Globin-sensor" evidence="1">
    <location>
        <begin position="14"/>
        <end position="160"/>
    </location>
</feature>
<gene>
    <name evidence="2" type="ORF">GR183_00470</name>
</gene>
<dbReference type="SUPFAM" id="SSF46458">
    <property type="entry name" value="Globin-like"/>
    <property type="match status" value="1"/>
</dbReference>
<sequence>MGYSSAMDAQSWTEISDYIEFLEFSAEDTENAREAWSILQPRLHSILEEFYSTPMISRATRRFPAVDIARLTRKQYEYWEKLFAGSLDEIYAAHARDIGAKHRAYGVTMTDYIMAYGWFMNAFEHTLAKCERDGIAVKRMMSSVRRLVFFDLSIAASTYHVVYVD</sequence>
<protein>
    <recommendedName>
        <fullName evidence="1">Globin-sensor domain-containing protein</fullName>
    </recommendedName>
</protein>
<organism evidence="2 3">
    <name type="scientific">Stappia sediminis</name>
    <dbReference type="NCBI Taxonomy" id="2692190"/>
    <lineage>
        <taxon>Bacteria</taxon>
        <taxon>Pseudomonadati</taxon>
        <taxon>Pseudomonadota</taxon>
        <taxon>Alphaproteobacteria</taxon>
        <taxon>Hyphomicrobiales</taxon>
        <taxon>Stappiaceae</taxon>
        <taxon>Stappia</taxon>
    </lineage>
</organism>
<dbReference type="Proteomes" id="UP000433101">
    <property type="component" value="Unassembled WGS sequence"/>
</dbReference>
<dbReference type="EMBL" id="WUMV01000001">
    <property type="protein sequence ID" value="MXN63363.1"/>
    <property type="molecule type" value="Genomic_DNA"/>
</dbReference>
<dbReference type="Gene3D" id="1.10.490.10">
    <property type="entry name" value="Globins"/>
    <property type="match status" value="1"/>
</dbReference>
<keyword evidence="3" id="KW-1185">Reference proteome</keyword>
<dbReference type="GO" id="GO:0020037">
    <property type="term" value="F:heme binding"/>
    <property type="evidence" value="ECO:0007669"/>
    <property type="project" value="InterPro"/>
</dbReference>
<dbReference type="InterPro" id="IPR044398">
    <property type="entry name" value="Globin-sensor_dom"/>
</dbReference>
<proteinExistence type="predicted"/>
<dbReference type="Pfam" id="PF11563">
    <property type="entry name" value="Protoglobin"/>
    <property type="match status" value="1"/>
</dbReference>
<evidence type="ECO:0000313" key="3">
    <source>
        <dbReference type="Proteomes" id="UP000433101"/>
    </source>
</evidence>
<dbReference type="InterPro" id="IPR009050">
    <property type="entry name" value="Globin-like_sf"/>
</dbReference>